<sequence length="84" mass="9801">MEGKVSKSFVLNYELDILNKRIRINGFEEQDLKELIAKLGESKEFLSQMLLKDIIETAITQMRVMAWTGMDIKEWLKSVGYSEE</sequence>
<protein>
    <submittedName>
        <fullName evidence="1">Uncharacterized protein</fullName>
    </submittedName>
</protein>
<accession>A0A7C4RX02</accession>
<proteinExistence type="predicted"/>
<comment type="caution">
    <text evidence="1">The sequence shown here is derived from an EMBL/GenBank/DDBJ whole genome shotgun (WGS) entry which is preliminary data.</text>
</comment>
<dbReference type="EMBL" id="DSZY01000029">
    <property type="protein sequence ID" value="HGU40813.1"/>
    <property type="molecule type" value="Genomic_DNA"/>
</dbReference>
<organism evidence="1">
    <name type="scientific">Fervidobacterium thailandense</name>
    <dbReference type="NCBI Taxonomy" id="1008305"/>
    <lineage>
        <taxon>Bacteria</taxon>
        <taxon>Thermotogati</taxon>
        <taxon>Thermotogota</taxon>
        <taxon>Thermotogae</taxon>
        <taxon>Thermotogales</taxon>
        <taxon>Fervidobacteriaceae</taxon>
        <taxon>Fervidobacterium</taxon>
    </lineage>
</organism>
<reference evidence="1" key="1">
    <citation type="journal article" date="2020" name="mSystems">
        <title>Genome- and Community-Level Interaction Insights into Carbon Utilization and Element Cycling Functions of Hydrothermarchaeota in Hydrothermal Sediment.</title>
        <authorList>
            <person name="Zhou Z."/>
            <person name="Liu Y."/>
            <person name="Xu W."/>
            <person name="Pan J."/>
            <person name="Luo Z.H."/>
            <person name="Li M."/>
        </authorList>
    </citation>
    <scope>NUCLEOTIDE SEQUENCE [LARGE SCALE GENOMIC DNA]</scope>
    <source>
        <strain evidence="1">SpSt-609</strain>
    </source>
</reference>
<dbReference type="AlphaFoldDB" id="A0A7C4RX02"/>
<gene>
    <name evidence="1" type="ORF">ENT77_06410</name>
</gene>
<evidence type="ECO:0000313" key="1">
    <source>
        <dbReference type="EMBL" id="HGU40813.1"/>
    </source>
</evidence>
<name>A0A7C4RX02_9BACT</name>